<keyword evidence="1" id="KW-0732">Signal</keyword>
<dbReference type="EMBL" id="CP070608">
    <property type="protein sequence ID" value="QSE98725.1"/>
    <property type="molecule type" value="Genomic_DNA"/>
</dbReference>
<accession>A0A975A1Y7</accession>
<evidence type="ECO:0000256" key="1">
    <source>
        <dbReference type="SAM" id="SignalP"/>
    </source>
</evidence>
<dbReference type="PROSITE" id="PS51257">
    <property type="entry name" value="PROKAR_LIPOPROTEIN"/>
    <property type="match status" value="1"/>
</dbReference>
<name>A0A975A1Y7_9BACT</name>
<dbReference type="RefSeq" id="WP_205723239.1">
    <property type="nucleotide sequence ID" value="NZ_CP070608.1"/>
</dbReference>
<feature type="chain" id="PRO_5036709669" description="Lipocalin-like domain-containing protein" evidence="1">
    <location>
        <begin position="23"/>
        <end position="134"/>
    </location>
</feature>
<reference evidence="2" key="1">
    <citation type="submission" date="2021-02" db="EMBL/GenBank/DDBJ databases">
        <title>Fulvivirga sp. S481 isolated from sea water.</title>
        <authorList>
            <person name="Bae S.S."/>
            <person name="Baek K."/>
        </authorList>
    </citation>
    <scope>NUCLEOTIDE SEQUENCE</scope>
    <source>
        <strain evidence="2">S481</strain>
    </source>
</reference>
<dbReference type="Proteomes" id="UP000662783">
    <property type="component" value="Chromosome"/>
</dbReference>
<organism evidence="2 3">
    <name type="scientific">Fulvivirga lutea</name>
    <dbReference type="NCBI Taxonomy" id="2810512"/>
    <lineage>
        <taxon>Bacteria</taxon>
        <taxon>Pseudomonadati</taxon>
        <taxon>Bacteroidota</taxon>
        <taxon>Cytophagia</taxon>
        <taxon>Cytophagales</taxon>
        <taxon>Fulvivirgaceae</taxon>
        <taxon>Fulvivirga</taxon>
    </lineage>
</organism>
<dbReference type="KEGG" id="fuv:JR347_06490"/>
<evidence type="ECO:0000313" key="3">
    <source>
        <dbReference type="Proteomes" id="UP000662783"/>
    </source>
</evidence>
<dbReference type="AlphaFoldDB" id="A0A975A1Y7"/>
<sequence length="134" mass="14707">MKNNLLKSLLFIALAIFSLACSDDDEAAAPDPLEGTWVLKSFVRDCEGTDNDSETSVTCDDQDCIRVIYLNGTATVVGTYDGVETIDDTYSYTINGNTVNNVDGDIVQWEIVGDDLIITNNSGDCILTVRYYKE</sequence>
<evidence type="ECO:0000313" key="2">
    <source>
        <dbReference type="EMBL" id="QSE98725.1"/>
    </source>
</evidence>
<evidence type="ECO:0008006" key="4">
    <source>
        <dbReference type="Google" id="ProtNLM"/>
    </source>
</evidence>
<gene>
    <name evidence="2" type="ORF">JR347_06490</name>
</gene>
<protein>
    <recommendedName>
        <fullName evidence="4">Lipocalin-like domain-containing protein</fullName>
    </recommendedName>
</protein>
<proteinExistence type="predicted"/>
<feature type="signal peptide" evidence="1">
    <location>
        <begin position="1"/>
        <end position="22"/>
    </location>
</feature>
<keyword evidence="3" id="KW-1185">Reference proteome</keyword>